<keyword evidence="9" id="KW-0560">Oxidoreductase</keyword>
<evidence type="ECO:0000256" key="8">
    <source>
        <dbReference type="ARBA" id="ARBA00022989"/>
    </source>
</evidence>
<protein>
    <submittedName>
        <fullName evidence="14">Cytochrome P450</fullName>
    </submittedName>
</protein>
<comment type="subcellular location">
    <subcellularLocation>
        <location evidence="2">Membrane</location>
    </subcellularLocation>
</comment>
<dbReference type="SUPFAM" id="SSF48264">
    <property type="entry name" value="Cytochrome P450"/>
    <property type="match status" value="1"/>
</dbReference>
<sequence>MLLRLTHLPLWDVSPYLENFVKEVLRLRGPVGFTIRETMRDDVIPLCRPCTEKKGRVQYSVVAKGQTIYVPILGVHCDTELWGADAGEFRPERWDALPQNVNDIPGVYSNLLAFLGGPHNCIGAKFSLAEMKALLFTLVRAFELEMAVPNDDVERTTSPVGKPFVRSEKEKGTQMPLLLKSCSLGP</sequence>
<dbReference type="PANTHER" id="PTHR24305:SF166">
    <property type="entry name" value="CYTOCHROME P450 12A4, MITOCHONDRIAL-RELATED"/>
    <property type="match status" value="1"/>
</dbReference>
<comment type="caution">
    <text evidence="14">The sequence shown here is derived from an EMBL/GenBank/DDBJ whole genome shotgun (WGS) entry which is preliminary data.</text>
</comment>
<comment type="cofactor">
    <cofactor evidence="1 13">
        <name>heme</name>
        <dbReference type="ChEBI" id="CHEBI:30413"/>
    </cofactor>
</comment>
<keyword evidence="15" id="KW-1185">Reference proteome</keyword>
<keyword evidence="5 13" id="KW-0349">Heme</keyword>
<evidence type="ECO:0000256" key="10">
    <source>
        <dbReference type="ARBA" id="ARBA00023004"/>
    </source>
</evidence>
<comment type="pathway">
    <text evidence="3">Secondary metabolite biosynthesis; terpenoid biosynthesis.</text>
</comment>
<accession>A0AAD7FFI6</accession>
<dbReference type="InterPro" id="IPR001128">
    <property type="entry name" value="Cyt_P450"/>
</dbReference>
<keyword evidence="7 13" id="KW-0479">Metal-binding</keyword>
<evidence type="ECO:0000313" key="14">
    <source>
        <dbReference type="EMBL" id="KAJ7615793.1"/>
    </source>
</evidence>
<keyword evidence="8" id="KW-1133">Transmembrane helix</keyword>
<dbReference type="InterPro" id="IPR002403">
    <property type="entry name" value="Cyt_P450_E_grp-IV"/>
</dbReference>
<dbReference type="GO" id="GO:0016705">
    <property type="term" value="F:oxidoreductase activity, acting on paired donors, with incorporation or reduction of molecular oxygen"/>
    <property type="evidence" value="ECO:0007669"/>
    <property type="project" value="InterPro"/>
</dbReference>
<proteinExistence type="inferred from homology"/>
<evidence type="ECO:0000313" key="15">
    <source>
        <dbReference type="Proteomes" id="UP001221757"/>
    </source>
</evidence>
<evidence type="ECO:0000256" key="7">
    <source>
        <dbReference type="ARBA" id="ARBA00022723"/>
    </source>
</evidence>
<evidence type="ECO:0000256" key="9">
    <source>
        <dbReference type="ARBA" id="ARBA00023002"/>
    </source>
</evidence>
<keyword evidence="12" id="KW-0472">Membrane</keyword>
<dbReference type="GO" id="GO:0005506">
    <property type="term" value="F:iron ion binding"/>
    <property type="evidence" value="ECO:0007669"/>
    <property type="project" value="InterPro"/>
</dbReference>
<dbReference type="AlphaFoldDB" id="A0AAD7FFI6"/>
<dbReference type="GO" id="GO:0004497">
    <property type="term" value="F:monooxygenase activity"/>
    <property type="evidence" value="ECO:0007669"/>
    <property type="project" value="UniProtKB-KW"/>
</dbReference>
<dbReference type="PANTHER" id="PTHR24305">
    <property type="entry name" value="CYTOCHROME P450"/>
    <property type="match status" value="1"/>
</dbReference>
<organism evidence="14 15">
    <name type="scientific">Mycena rosella</name>
    <name type="common">Pink bonnet</name>
    <name type="synonym">Agaricus rosellus</name>
    <dbReference type="NCBI Taxonomy" id="1033263"/>
    <lineage>
        <taxon>Eukaryota</taxon>
        <taxon>Fungi</taxon>
        <taxon>Dikarya</taxon>
        <taxon>Basidiomycota</taxon>
        <taxon>Agaricomycotina</taxon>
        <taxon>Agaricomycetes</taxon>
        <taxon>Agaricomycetidae</taxon>
        <taxon>Agaricales</taxon>
        <taxon>Marasmiineae</taxon>
        <taxon>Mycenaceae</taxon>
        <taxon>Mycena</taxon>
    </lineage>
</organism>
<keyword evidence="11" id="KW-0503">Monooxygenase</keyword>
<keyword evidence="10 13" id="KW-0408">Iron</keyword>
<dbReference type="Gene3D" id="1.10.630.10">
    <property type="entry name" value="Cytochrome P450"/>
    <property type="match status" value="1"/>
</dbReference>
<dbReference type="Pfam" id="PF00067">
    <property type="entry name" value="p450"/>
    <property type="match status" value="1"/>
</dbReference>
<evidence type="ECO:0000256" key="3">
    <source>
        <dbReference type="ARBA" id="ARBA00004721"/>
    </source>
</evidence>
<gene>
    <name evidence="14" type="ORF">B0H17DRAFT_1164739</name>
</gene>
<dbReference type="EMBL" id="JARKIE010000827">
    <property type="protein sequence ID" value="KAJ7615793.1"/>
    <property type="molecule type" value="Genomic_DNA"/>
</dbReference>
<evidence type="ECO:0000256" key="13">
    <source>
        <dbReference type="PIRSR" id="PIRSR602403-1"/>
    </source>
</evidence>
<dbReference type="GO" id="GO:0016020">
    <property type="term" value="C:membrane"/>
    <property type="evidence" value="ECO:0007669"/>
    <property type="project" value="UniProtKB-SubCell"/>
</dbReference>
<dbReference type="InterPro" id="IPR050121">
    <property type="entry name" value="Cytochrome_P450_monoxygenase"/>
</dbReference>
<name>A0AAD7FFI6_MYCRO</name>
<evidence type="ECO:0000256" key="12">
    <source>
        <dbReference type="ARBA" id="ARBA00023136"/>
    </source>
</evidence>
<keyword evidence="6" id="KW-0812">Transmembrane</keyword>
<evidence type="ECO:0000256" key="2">
    <source>
        <dbReference type="ARBA" id="ARBA00004370"/>
    </source>
</evidence>
<dbReference type="GO" id="GO:0020037">
    <property type="term" value="F:heme binding"/>
    <property type="evidence" value="ECO:0007669"/>
    <property type="project" value="InterPro"/>
</dbReference>
<dbReference type="PRINTS" id="PR00465">
    <property type="entry name" value="EP450IV"/>
</dbReference>
<dbReference type="Proteomes" id="UP001221757">
    <property type="component" value="Unassembled WGS sequence"/>
</dbReference>
<evidence type="ECO:0000256" key="6">
    <source>
        <dbReference type="ARBA" id="ARBA00022692"/>
    </source>
</evidence>
<evidence type="ECO:0000256" key="5">
    <source>
        <dbReference type="ARBA" id="ARBA00022617"/>
    </source>
</evidence>
<evidence type="ECO:0000256" key="1">
    <source>
        <dbReference type="ARBA" id="ARBA00001971"/>
    </source>
</evidence>
<reference evidence="14" key="1">
    <citation type="submission" date="2023-03" db="EMBL/GenBank/DDBJ databases">
        <title>Massive genome expansion in bonnet fungi (Mycena s.s.) driven by repeated elements and novel gene families across ecological guilds.</title>
        <authorList>
            <consortium name="Lawrence Berkeley National Laboratory"/>
            <person name="Harder C.B."/>
            <person name="Miyauchi S."/>
            <person name="Viragh M."/>
            <person name="Kuo A."/>
            <person name="Thoen E."/>
            <person name="Andreopoulos B."/>
            <person name="Lu D."/>
            <person name="Skrede I."/>
            <person name="Drula E."/>
            <person name="Henrissat B."/>
            <person name="Morin E."/>
            <person name="Kohler A."/>
            <person name="Barry K."/>
            <person name="LaButti K."/>
            <person name="Morin E."/>
            <person name="Salamov A."/>
            <person name="Lipzen A."/>
            <person name="Mereny Z."/>
            <person name="Hegedus B."/>
            <person name="Baldrian P."/>
            <person name="Stursova M."/>
            <person name="Weitz H."/>
            <person name="Taylor A."/>
            <person name="Grigoriev I.V."/>
            <person name="Nagy L.G."/>
            <person name="Martin F."/>
            <person name="Kauserud H."/>
        </authorList>
    </citation>
    <scope>NUCLEOTIDE SEQUENCE</scope>
    <source>
        <strain evidence="14">CBHHK067</strain>
    </source>
</reference>
<dbReference type="InterPro" id="IPR036396">
    <property type="entry name" value="Cyt_P450_sf"/>
</dbReference>
<feature type="binding site" description="axial binding residue" evidence="13">
    <location>
        <position position="121"/>
    </location>
    <ligand>
        <name>heme</name>
        <dbReference type="ChEBI" id="CHEBI:30413"/>
    </ligand>
    <ligandPart>
        <name>Fe</name>
        <dbReference type="ChEBI" id="CHEBI:18248"/>
    </ligandPart>
</feature>
<comment type="similarity">
    <text evidence="4">Belongs to the cytochrome P450 family.</text>
</comment>
<evidence type="ECO:0000256" key="11">
    <source>
        <dbReference type="ARBA" id="ARBA00023033"/>
    </source>
</evidence>
<evidence type="ECO:0000256" key="4">
    <source>
        <dbReference type="ARBA" id="ARBA00010617"/>
    </source>
</evidence>